<dbReference type="GO" id="GO:0004735">
    <property type="term" value="F:pyrroline-5-carboxylate reductase activity"/>
    <property type="evidence" value="ECO:0007669"/>
    <property type="project" value="UniProtKB-UniRule"/>
</dbReference>
<dbReference type="InterPro" id="IPR000304">
    <property type="entry name" value="Pyrroline-COOH_reductase"/>
</dbReference>
<dbReference type="Pfam" id="PF14748">
    <property type="entry name" value="P5CR_dimer"/>
    <property type="match status" value="1"/>
</dbReference>
<dbReference type="STRING" id="81857.IV38_GL000722"/>
<dbReference type="InterPro" id="IPR008927">
    <property type="entry name" value="6-PGluconate_DH-like_C_sf"/>
</dbReference>
<evidence type="ECO:0000256" key="4">
    <source>
        <dbReference type="ARBA" id="ARBA00023002"/>
    </source>
</evidence>
<sequence length="266" mass="27458">MKYGFIGVGNMAQAIIQGLLKAQTVSSTDINVHSFHQAHADQVAQKMHLTAQASNEAVILASDVVFLAVPANQILDLLTHERKPLTESMPIVVSMAAGVSLTEMSAILPGLAIVRIMPNVNVALNQGFTAVVGNDQAASHATQQMLAVFQQLGTALEMPEADFTTVSALAGSSPAFAYIFIDALARAGVEAGLSKPVADQIAAQAVQGSAAAVLAGQKSPWDLVDQVCSPGGTTVAGVLALQENGFATAAIKAVEATIQKDQSNQS</sequence>
<keyword evidence="3 6" id="KW-0521">NADP</keyword>
<dbReference type="PROSITE" id="PS00521">
    <property type="entry name" value="P5CR"/>
    <property type="match status" value="1"/>
</dbReference>
<evidence type="ECO:0000313" key="12">
    <source>
        <dbReference type="EMBL" id="KRN27230.1"/>
    </source>
</evidence>
<keyword evidence="4 6" id="KW-0560">Oxidoreductase</keyword>
<dbReference type="PATRIC" id="fig|81857.3.peg.726"/>
<dbReference type="EMBL" id="JQAZ01000011">
    <property type="protein sequence ID" value="KRN29848.1"/>
    <property type="molecule type" value="Genomic_DNA"/>
</dbReference>
<evidence type="ECO:0000256" key="5">
    <source>
        <dbReference type="ARBA" id="ARBA00058118"/>
    </source>
</evidence>
<dbReference type="OrthoDB" id="9805754at2"/>
<comment type="pathway">
    <text evidence="6 9">Amino-acid biosynthesis; L-proline biosynthesis; L-proline from L-glutamate 5-semialdehyde: step 1/1.</text>
</comment>
<feature type="binding site" evidence="8">
    <location>
        <begin position="6"/>
        <end position="11"/>
    </location>
    <ligand>
        <name>NADP(+)</name>
        <dbReference type="ChEBI" id="CHEBI:58349"/>
    </ligand>
</feature>
<dbReference type="SUPFAM" id="SSF51735">
    <property type="entry name" value="NAD(P)-binding Rossmann-fold domains"/>
    <property type="match status" value="1"/>
</dbReference>
<feature type="domain" description="Pyrroline-5-carboxylate reductase dimerisation" evidence="11">
    <location>
        <begin position="160"/>
        <end position="262"/>
    </location>
</feature>
<dbReference type="InterPro" id="IPR053790">
    <property type="entry name" value="P5CR-like_CS"/>
</dbReference>
<dbReference type="Proteomes" id="UP000051645">
    <property type="component" value="Unassembled WGS sequence"/>
</dbReference>
<evidence type="ECO:0000259" key="11">
    <source>
        <dbReference type="Pfam" id="PF14748"/>
    </source>
</evidence>
<evidence type="ECO:0000256" key="6">
    <source>
        <dbReference type="HAMAP-Rule" id="MF_01925"/>
    </source>
</evidence>
<evidence type="ECO:0000256" key="9">
    <source>
        <dbReference type="RuleBase" id="RU003903"/>
    </source>
</evidence>
<dbReference type="RefSeq" id="WP_057771201.1">
    <property type="nucleotide sequence ID" value="NZ_JQAT01000011.1"/>
</dbReference>
<keyword evidence="2 6" id="KW-0641">Proline biosynthesis</keyword>
<evidence type="ECO:0000256" key="1">
    <source>
        <dbReference type="ARBA" id="ARBA00005525"/>
    </source>
</evidence>
<dbReference type="Gene3D" id="1.10.3730.10">
    <property type="entry name" value="ProC C-terminal domain-like"/>
    <property type="match status" value="1"/>
</dbReference>
<keyword evidence="6 9" id="KW-0028">Amino-acid biosynthesis</keyword>
<dbReference type="PANTHER" id="PTHR11645">
    <property type="entry name" value="PYRROLINE-5-CARBOXYLATE REDUCTASE"/>
    <property type="match status" value="1"/>
</dbReference>
<keyword evidence="14" id="KW-1185">Reference proteome</keyword>
<dbReference type="InterPro" id="IPR036291">
    <property type="entry name" value="NAD(P)-bd_dom_sf"/>
</dbReference>
<evidence type="ECO:0000259" key="10">
    <source>
        <dbReference type="Pfam" id="PF03807"/>
    </source>
</evidence>
<dbReference type="GO" id="GO:0055129">
    <property type="term" value="P:L-proline biosynthetic process"/>
    <property type="evidence" value="ECO:0007669"/>
    <property type="project" value="UniProtKB-UniRule"/>
</dbReference>
<dbReference type="EMBL" id="JQAT01000011">
    <property type="protein sequence ID" value="KRN27230.1"/>
    <property type="molecule type" value="Genomic_DNA"/>
</dbReference>
<organism evidence="12 15">
    <name type="scientific">Lactobacillus selangorensis</name>
    <dbReference type="NCBI Taxonomy" id="81857"/>
    <lineage>
        <taxon>Bacteria</taxon>
        <taxon>Bacillati</taxon>
        <taxon>Bacillota</taxon>
        <taxon>Bacilli</taxon>
        <taxon>Lactobacillales</taxon>
        <taxon>Lactobacillaceae</taxon>
        <taxon>Lactobacillus</taxon>
    </lineage>
</organism>
<keyword evidence="6" id="KW-0963">Cytoplasm</keyword>
<protein>
    <recommendedName>
        <fullName evidence="6 7">Pyrroline-5-carboxylate reductase</fullName>
        <shortName evidence="6">P5C reductase</shortName>
        <shortName evidence="6">P5CR</shortName>
        <ecNumber evidence="6 7">1.5.1.2</ecNumber>
    </recommendedName>
    <alternativeName>
        <fullName evidence="6">PCA reductase</fullName>
    </alternativeName>
</protein>
<dbReference type="InterPro" id="IPR029036">
    <property type="entry name" value="P5CR_dimer"/>
</dbReference>
<gene>
    <name evidence="6" type="primary">proC</name>
    <name evidence="12" type="ORF">IV38_GL000722</name>
    <name evidence="13" type="ORF">IV40_GL000556</name>
</gene>
<dbReference type="UniPathway" id="UPA00098">
    <property type="reaction ID" value="UER00361"/>
</dbReference>
<comment type="similarity">
    <text evidence="1 6 9">Belongs to the pyrroline-5-carboxylate reductase family.</text>
</comment>
<reference evidence="14 15" key="1">
    <citation type="journal article" date="2015" name="Genome Announc.">
        <title>Expanding the biotechnology potential of lactobacilli through comparative genomics of 213 strains and associated genera.</title>
        <authorList>
            <person name="Sun Z."/>
            <person name="Harris H.M."/>
            <person name="McCann A."/>
            <person name="Guo C."/>
            <person name="Argimon S."/>
            <person name="Zhang W."/>
            <person name="Yang X."/>
            <person name="Jeffery I.B."/>
            <person name="Cooney J.C."/>
            <person name="Kagawa T.F."/>
            <person name="Liu W."/>
            <person name="Song Y."/>
            <person name="Salvetti E."/>
            <person name="Wrobel A."/>
            <person name="Rasinkangas P."/>
            <person name="Parkhill J."/>
            <person name="Rea M.C."/>
            <person name="O'Sullivan O."/>
            <person name="Ritari J."/>
            <person name="Douillard F.P."/>
            <person name="Paul Ross R."/>
            <person name="Yang R."/>
            <person name="Briner A.E."/>
            <person name="Felis G.E."/>
            <person name="de Vos W.M."/>
            <person name="Barrangou R."/>
            <person name="Klaenhammer T.R."/>
            <person name="Caufield P.W."/>
            <person name="Cui Y."/>
            <person name="Zhang H."/>
            <person name="O'Toole P.W."/>
        </authorList>
    </citation>
    <scope>NUCLEOTIDE SEQUENCE [LARGE SCALE GENOMIC DNA]</scope>
    <source>
        <strain evidence="12 15">ATCC BAA-66</strain>
        <strain evidence="13 14">DSM 13344</strain>
    </source>
</reference>
<dbReference type="Gene3D" id="3.40.50.720">
    <property type="entry name" value="NAD(P)-binding Rossmann-like Domain"/>
    <property type="match status" value="1"/>
</dbReference>
<evidence type="ECO:0000256" key="3">
    <source>
        <dbReference type="ARBA" id="ARBA00022857"/>
    </source>
</evidence>
<feature type="domain" description="Pyrroline-5-carboxylate reductase catalytic N-terminal" evidence="10">
    <location>
        <begin position="2"/>
        <end position="98"/>
    </location>
</feature>
<dbReference type="GO" id="GO:0005737">
    <property type="term" value="C:cytoplasm"/>
    <property type="evidence" value="ECO:0007669"/>
    <property type="project" value="UniProtKB-SubCell"/>
</dbReference>
<dbReference type="InterPro" id="IPR028939">
    <property type="entry name" value="P5C_Rdtase_cat_N"/>
</dbReference>
<dbReference type="FunFam" id="1.10.3730.10:FF:000001">
    <property type="entry name" value="Pyrroline-5-carboxylate reductase"/>
    <property type="match status" value="1"/>
</dbReference>
<comment type="catalytic activity">
    <reaction evidence="6">
        <text>L-proline + NAD(+) = (S)-1-pyrroline-5-carboxylate + NADH + 2 H(+)</text>
        <dbReference type="Rhea" id="RHEA:14105"/>
        <dbReference type="ChEBI" id="CHEBI:15378"/>
        <dbReference type="ChEBI" id="CHEBI:17388"/>
        <dbReference type="ChEBI" id="CHEBI:57540"/>
        <dbReference type="ChEBI" id="CHEBI:57945"/>
        <dbReference type="ChEBI" id="CHEBI:60039"/>
        <dbReference type="EC" id="1.5.1.2"/>
    </reaction>
</comment>
<comment type="subcellular location">
    <subcellularLocation>
        <location evidence="6">Cytoplasm</location>
    </subcellularLocation>
</comment>
<dbReference type="PIRSF" id="PIRSF000193">
    <property type="entry name" value="Pyrrol-5-carb_rd"/>
    <property type="match status" value="1"/>
</dbReference>
<dbReference type="SUPFAM" id="SSF48179">
    <property type="entry name" value="6-phosphogluconate dehydrogenase C-terminal domain-like"/>
    <property type="match status" value="1"/>
</dbReference>
<evidence type="ECO:0000313" key="15">
    <source>
        <dbReference type="Proteomes" id="UP000051751"/>
    </source>
</evidence>
<name>A0A0R2FG85_9LACO</name>
<dbReference type="Pfam" id="PF03807">
    <property type="entry name" value="F420_oxidored"/>
    <property type="match status" value="1"/>
</dbReference>
<accession>A0A0R2FG85</accession>
<comment type="catalytic activity">
    <reaction evidence="6 9">
        <text>L-proline + NADP(+) = (S)-1-pyrroline-5-carboxylate + NADPH + 2 H(+)</text>
        <dbReference type="Rhea" id="RHEA:14109"/>
        <dbReference type="ChEBI" id="CHEBI:15378"/>
        <dbReference type="ChEBI" id="CHEBI:17388"/>
        <dbReference type="ChEBI" id="CHEBI:57783"/>
        <dbReference type="ChEBI" id="CHEBI:58349"/>
        <dbReference type="ChEBI" id="CHEBI:60039"/>
        <dbReference type="EC" id="1.5.1.2"/>
    </reaction>
</comment>
<comment type="function">
    <text evidence="5 6">Catalyzes the reduction of 1-pyrroline-5-carboxylate (PCA) to L-proline.</text>
</comment>
<dbReference type="EC" id="1.5.1.2" evidence="6 7"/>
<evidence type="ECO:0000256" key="7">
    <source>
        <dbReference type="NCBIfam" id="TIGR00112"/>
    </source>
</evidence>
<comment type="caution">
    <text evidence="12">The sequence shown here is derived from an EMBL/GenBank/DDBJ whole genome shotgun (WGS) entry which is preliminary data.</text>
</comment>
<evidence type="ECO:0000313" key="14">
    <source>
        <dbReference type="Proteomes" id="UP000051645"/>
    </source>
</evidence>
<dbReference type="Proteomes" id="UP000051751">
    <property type="component" value="Unassembled WGS sequence"/>
</dbReference>
<proteinExistence type="inferred from homology"/>
<feature type="binding site" evidence="8">
    <location>
        <position position="34"/>
    </location>
    <ligand>
        <name>NADP(+)</name>
        <dbReference type="ChEBI" id="CHEBI:58349"/>
    </ligand>
</feature>
<dbReference type="HAMAP" id="MF_01925">
    <property type="entry name" value="P5C_reductase"/>
    <property type="match status" value="1"/>
</dbReference>
<feature type="binding site" evidence="8">
    <location>
        <position position="55"/>
    </location>
    <ligand>
        <name>NADPH</name>
        <dbReference type="ChEBI" id="CHEBI:57783"/>
    </ligand>
</feature>
<evidence type="ECO:0000256" key="8">
    <source>
        <dbReference type="PIRSR" id="PIRSR000193-1"/>
    </source>
</evidence>
<dbReference type="AlphaFoldDB" id="A0A0R2FG85"/>
<dbReference type="PANTHER" id="PTHR11645:SF0">
    <property type="entry name" value="PYRROLINE-5-CARBOXYLATE REDUCTASE 3"/>
    <property type="match status" value="1"/>
</dbReference>
<dbReference type="NCBIfam" id="TIGR00112">
    <property type="entry name" value="proC"/>
    <property type="match status" value="1"/>
</dbReference>
<evidence type="ECO:0000256" key="2">
    <source>
        <dbReference type="ARBA" id="ARBA00022650"/>
    </source>
</evidence>
<evidence type="ECO:0000313" key="13">
    <source>
        <dbReference type="EMBL" id="KRN29848.1"/>
    </source>
</evidence>